<reference evidence="1 2" key="1">
    <citation type="submission" date="2024-02" db="EMBL/GenBank/DDBJ databases">
        <title>A novel Gemmatimonadota bacterium.</title>
        <authorList>
            <person name="Du Z.-J."/>
            <person name="Ye Y.-Q."/>
        </authorList>
    </citation>
    <scope>NUCLEOTIDE SEQUENCE [LARGE SCALE GENOMIC DNA]</scope>
    <source>
        <strain evidence="1 2">DH-20</strain>
    </source>
</reference>
<dbReference type="EMBL" id="JBBHLI010000007">
    <property type="protein sequence ID" value="MEK9501728.1"/>
    <property type="molecule type" value="Genomic_DNA"/>
</dbReference>
<name>A0ABU9EC75_9BACT</name>
<evidence type="ECO:0000313" key="1">
    <source>
        <dbReference type="EMBL" id="MEK9501728.1"/>
    </source>
</evidence>
<organism evidence="1 2">
    <name type="scientific">Gaopeijia maritima</name>
    <dbReference type="NCBI Taxonomy" id="3119007"/>
    <lineage>
        <taxon>Bacteria</taxon>
        <taxon>Pseudomonadati</taxon>
        <taxon>Gemmatimonadota</taxon>
        <taxon>Longimicrobiia</taxon>
        <taxon>Gaopeijiales</taxon>
        <taxon>Gaopeijiaceae</taxon>
        <taxon>Gaopeijia</taxon>
    </lineage>
</organism>
<accession>A0ABU9EC75</accession>
<dbReference type="RefSeq" id="WP_405287129.1">
    <property type="nucleotide sequence ID" value="NZ_JBBHLI010000007.1"/>
</dbReference>
<gene>
    <name evidence="1" type="ORF">WI372_12115</name>
</gene>
<sequence>MLAGTLITAALVILVGACTPSQDPANGPADTPVFLLANPERIGSEIEWGDLEEFDVRASDGAVVALDRYASRIHVMGIAGATSFGRAGEGPDEILGPGPIVATAETIVLISQGRISAWDYRGTIVNTAHSRGALSAFQWGPDHVAARGRDTGAGVPLHHDRIDLWRADLSGDPRLLFRDADLADFPTDSLTGDKIGAPELGLIAMMRADTSPLIRIDPEEGSVVRYPPLDREQAEWTPEEWTRYMRRAYTSGLYESPMPQMREMFLNALSRPVESNPQFDKRLIPYESSVGLHDRGQIWVMMGVPLEERTVIDVFGPMGEKLGSVHLPALVVEQIRLKGDWLVALSFDDLDRPELRRYPIGAVVDSLERGQPRRTP</sequence>
<proteinExistence type="predicted"/>
<evidence type="ECO:0000313" key="2">
    <source>
        <dbReference type="Proteomes" id="UP001484239"/>
    </source>
</evidence>
<keyword evidence="2" id="KW-1185">Reference proteome</keyword>
<dbReference type="Proteomes" id="UP001484239">
    <property type="component" value="Unassembled WGS sequence"/>
</dbReference>
<comment type="caution">
    <text evidence="1">The sequence shown here is derived from an EMBL/GenBank/DDBJ whole genome shotgun (WGS) entry which is preliminary data.</text>
</comment>
<protein>
    <submittedName>
        <fullName evidence="1">Uncharacterized protein</fullName>
    </submittedName>
</protein>